<evidence type="ECO:0000313" key="2">
    <source>
        <dbReference type="Proteomes" id="UP001195769"/>
    </source>
</evidence>
<organism evidence="1 2">
    <name type="scientific">Suillus fuscotomentosus</name>
    <dbReference type="NCBI Taxonomy" id="1912939"/>
    <lineage>
        <taxon>Eukaryota</taxon>
        <taxon>Fungi</taxon>
        <taxon>Dikarya</taxon>
        <taxon>Basidiomycota</taxon>
        <taxon>Agaricomycotina</taxon>
        <taxon>Agaricomycetes</taxon>
        <taxon>Agaricomycetidae</taxon>
        <taxon>Boletales</taxon>
        <taxon>Suillineae</taxon>
        <taxon>Suillaceae</taxon>
        <taxon>Suillus</taxon>
    </lineage>
</organism>
<dbReference type="Proteomes" id="UP001195769">
    <property type="component" value="Unassembled WGS sequence"/>
</dbReference>
<keyword evidence="2" id="KW-1185">Reference proteome</keyword>
<evidence type="ECO:0000313" key="1">
    <source>
        <dbReference type="EMBL" id="KAG1905695.1"/>
    </source>
</evidence>
<gene>
    <name evidence="1" type="ORF">F5891DRAFT_1125750</name>
</gene>
<dbReference type="AlphaFoldDB" id="A0AAD4EG86"/>
<name>A0AAD4EG86_9AGAM</name>
<dbReference type="GeneID" id="64658302"/>
<dbReference type="Pfam" id="PF18759">
    <property type="entry name" value="Plavaka"/>
    <property type="match status" value="1"/>
</dbReference>
<comment type="caution">
    <text evidence="1">The sequence shown here is derived from an EMBL/GenBank/DDBJ whole genome shotgun (WGS) entry which is preliminary data.</text>
</comment>
<proteinExistence type="predicted"/>
<reference evidence="1" key="1">
    <citation type="journal article" date="2020" name="New Phytol.">
        <title>Comparative genomics reveals dynamic genome evolution in host specialist ectomycorrhizal fungi.</title>
        <authorList>
            <person name="Lofgren L.A."/>
            <person name="Nguyen N.H."/>
            <person name="Vilgalys R."/>
            <person name="Ruytinx J."/>
            <person name="Liao H.L."/>
            <person name="Branco S."/>
            <person name="Kuo A."/>
            <person name="LaButti K."/>
            <person name="Lipzen A."/>
            <person name="Andreopoulos W."/>
            <person name="Pangilinan J."/>
            <person name="Riley R."/>
            <person name="Hundley H."/>
            <person name="Na H."/>
            <person name="Barry K."/>
            <person name="Grigoriev I.V."/>
            <person name="Stajich J.E."/>
            <person name="Kennedy P.G."/>
        </authorList>
    </citation>
    <scope>NUCLEOTIDE SEQUENCE</scope>
    <source>
        <strain evidence="1">FC203</strain>
    </source>
</reference>
<accession>A0AAD4EG86</accession>
<sequence>MNPYSAHVNAVSLVGFLAIPKSDREHQNDQEFRDFRRHLFHRSLEAILSSLQPAMTTPEVTLCPDGHYRRAIYGLGPYIADYPEQCLLSCIVQGWCPRCTASRKDLDKKNAGHLQTHEFTELLRGTYAWKVLWDNWGIIDDIMPFTASFPQANIHELLSPDLLHQVIKGSFKDHLVTWVEKYLAKTFGTSKAAATMAEIDRRVSAAPSFPGLRRFPEGRHFKQWTGNDSKALMKVFLPAITGLVPDQMADLDALDDALAQFHKEHNIFIDSGVMPDGISLPRQHALMHYQTLIELYGAPNGLCSSITESKHIKAVKKPWRRSNRHLPLGQMLLINQRLNKLAAFKSHLAAHGFLNPASLEPADIDPGDFEDLDDEFDPEEARFRDDSNLEDVEPDTELTRYSAMEYPRRPPEIAAFINFLNLPELVGRFLYDQRNPNASIQAADIVDVSVLPVIEGRVDVFNSAVATFCAPSDICGVNAMQRQHIHSCRSWYNGPACHDCIFAEKDPSLPVFQGLYVAQVILFFSITYRGQLYPCVLVRWFAPIGNEPCKSTGMWMVEPELDDDSGERLVSVIHLDSIMHAAHLIGVYGSQDIPHHLKHTDSLIAFSAYYVNKFSDYHAYEIAY</sequence>
<dbReference type="RefSeq" id="XP_041231270.1">
    <property type="nucleotide sequence ID" value="XM_041364004.1"/>
</dbReference>
<protein>
    <submittedName>
        <fullName evidence="1">Uncharacterized protein</fullName>
    </submittedName>
</protein>
<dbReference type="InterPro" id="IPR041078">
    <property type="entry name" value="Plavaka"/>
</dbReference>
<dbReference type="EMBL" id="JABBWK010000006">
    <property type="protein sequence ID" value="KAG1905695.1"/>
    <property type="molecule type" value="Genomic_DNA"/>
</dbReference>